<evidence type="ECO:0000313" key="1">
    <source>
        <dbReference type="EMBL" id="KJZ75287.1"/>
    </source>
</evidence>
<dbReference type="OrthoDB" id="3833313at2759"/>
<protein>
    <submittedName>
        <fullName evidence="1">Uncharacterized protein</fullName>
    </submittedName>
</protein>
<accession>A0A0F8A0F5</accession>
<name>A0A0F8A0F5_9HYPO</name>
<organism evidence="1 2">
    <name type="scientific">Hirsutella minnesotensis 3608</name>
    <dbReference type="NCBI Taxonomy" id="1043627"/>
    <lineage>
        <taxon>Eukaryota</taxon>
        <taxon>Fungi</taxon>
        <taxon>Dikarya</taxon>
        <taxon>Ascomycota</taxon>
        <taxon>Pezizomycotina</taxon>
        <taxon>Sordariomycetes</taxon>
        <taxon>Hypocreomycetidae</taxon>
        <taxon>Hypocreales</taxon>
        <taxon>Ophiocordycipitaceae</taxon>
        <taxon>Hirsutella</taxon>
    </lineage>
</organism>
<dbReference type="EMBL" id="KQ030518">
    <property type="protein sequence ID" value="KJZ75287.1"/>
    <property type="molecule type" value="Genomic_DNA"/>
</dbReference>
<sequence length="124" mass="13271">MVSLPSAFGVSLGKWMPRCVANAARLHHPSPSPAVLHRHLYLAGLPLSFRNRLSSSLCFGSNAKLQPIPRVKLVPDQATMASSPLQTQLKAPNGVDITLPTGLFINNEFVPSSSGKKITSISPM</sequence>
<evidence type="ECO:0000313" key="2">
    <source>
        <dbReference type="Proteomes" id="UP000054481"/>
    </source>
</evidence>
<reference evidence="1 2" key="1">
    <citation type="journal article" date="2014" name="Genome Biol. Evol.">
        <title>Comparative genomics and transcriptomics analyses reveal divergent lifestyle features of nematode endoparasitic fungus Hirsutella minnesotensis.</title>
        <authorList>
            <person name="Lai Y."/>
            <person name="Liu K."/>
            <person name="Zhang X."/>
            <person name="Zhang X."/>
            <person name="Li K."/>
            <person name="Wang N."/>
            <person name="Shu C."/>
            <person name="Wu Y."/>
            <person name="Wang C."/>
            <person name="Bushley K.E."/>
            <person name="Xiang M."/>
            <person name="Liu X."/>
        </authorList>
    </citation>
    <scope>NUCLEOTIDE SEQUENCE [LARGE SCALE GENOMIC DNA]</scope>
    <source>
        <strain evidence="1 2">3608</strain>
    </source>
</reference>
<dbReference type="Proteomes" id="UP000054481">
    <property type="component" value="Unassembled WGS sequence"/>
</dbReference>
<keyword evidence="2" id="KW-1185">Reference proteome</keyword>
<dbReference type="AlphaFoldDB" id="A0A0F8A0F5"/>
<proteinExistence type="predicted"/>
<gene>
    <name evidence="1" type="ORF">HIM_05213</name>
</gene>